<comment type="caution">
    <text evidence="2">The sequence shown here is derived from an EMBL/GenBank/DDBJ whole genome shotgun (WGS) entry which is preliminary data.</text>
</comment>
<sequence length="177" mass="20327">MTPNKSPSHFLQGNLGTYQFNPNLLSSDQTPTAQQLNRFVRQNKQYTDQIWKCWRQLYLTHLRNKIPKPLPNAYRTATSWPKIGELVHVLDYQLQPGVYKLAKIIDLVASCNGAICHVKIQFAKGFISERPLKFLAPLEMTDTTTTRTIDTALQRARLPGKPIKQLKHYPLTLRDIA</sequence>
<dbReference type="AlphaFoldDB" id="A0AAN9YBW6"/>
<dbReference type="InterPro" id="IPR040676">
    <property type="entry name" value="DUF5641"/>
</dbReference>
<dbReference type="EMBL" id="JBBCAQ010000002">
    <property type="protein sequence ID" value="KAK7605405.1"/>
    <property type="molecule type" value="Genomic_DNA"/>
</dbReference>
<name>A0AAN9YBW6_9HEMI</name>
<evidence type="ECO:0000259" key="1">
    <source>
        <dbReference type="Pfam" id="PF18701"/>
    </source>
</evidence>
<gene>
    <name evidence="2" type="ORF">V9T40_007263</name>
</gene>
<evidence type="ECO:0000313" key="2">
    <source>
        <dbReference type="EMBL" id="KAK7605405.1"/>
    </source>
</evidence>
<reference evidence="2 3" key="1">
    <citation type="submission" date="2024-03" db="EMBL/GenBank/DDBJ databases">
        <title>Adaptation during the transition from Ophiocordyceps entomopathogen to insect associate is accompanied by gene loss and intensified selection.</title>
        <authorList>
            <person name="Ward C.M."/>
            <person name="Onetto C.A."/>
            <person name="Borneman A.R."/>
        </authorList>
    </citation>
    <scope>NUCLEOTIDE SEQUENCE [LARGE SCALE GENOMIC DNA]</scope>
    <source>
        <strain evidence="2">AWRI1</strain>
        <tissue evidence="2">Single Adult Female</tissue>
    </source>
</reference>
<protein>
    <recommendedName>
        <fullName evidence="1">DUF5641 domain-containing protein</fullName>
    </recommendedName>
</protein>
<organism evidence="2 3">
    <name type="scientific">Parthenolecanium corni</name>
    <dbReference type="NCBI Taxonomy" id="536013"/>
    <lineage>
        <taxon>Eukaryota</taxon>
        <taxon>Metazoa</taxon>
        <taxon>Ecdysozoa</taxon>
        <taxon>Arthropoda</taxon>
        <taxon>Hexapoda</taxon>
        <taxon>Insecta</taxon>
        <taxon>Pterygota</taxon>
        <taxon>Neoptera</taxon>
        <taxon>Paraneoptera</taxon>
        <taxon>Hemiptera</taxon>
        <taxon>Sternorrhyncha</taxon>
        <taxon>Coccoidea</taxon>
        <taxon>Coccidae</taxon>
        <taxon>Parthenolecanium</taxon>
    </lineage>
</organism>
<feature type="domain" description="DUF5641" evidence="1">
    <location>
        <begin position="41"/>
        <end position="138"/>
    </location>
</feature>
<accession>A0AAN9YBW6</accession>
<keyword evidence="3" id="KW-1185">Reference proteome</keyword>
<dbReference type="Pfam" id="PF18701">
    <property type="entry name" value="DUF5641"/>
    <property type="match status" value="1"/>
</dbReference>
<evidence type="ECO:0000313" key="3">
    <source>
        <dbReference type="Proteomes" id="UP001367676"/>
    </source>
</evidence>
<dbReference type="Proteomes" id="UP001367676">
    <property type="component" value="Unassembled WGS sequence"/>
</dbReference>
<proteinExistence type="predicted"/>